<organism evidence="9 10">
    <name type="scientific">Pseudoalteromonas rubra</name>
    <dbReference type="NCBI Taxonomy" id="43658"/>
    <lineage>
        <taxon>Bacteria</taxon>
        <taxon>Pseudomonadati</taxon>
        <taxon>Pseudomonadota</taxon>
        <taxon>Gammaproteobacteria</taxon>
        <taxon>Alteromonadales</taxon>
        <taxon>Pseudoalteromonadaceae</taxon>
        <taxon>Pseudoalteromonas</taxon>
    </lineage>
</organism>
<dbReference type="RefSeq" id="WP_046004380.1">
    <property type="nucleotide sequence ID" value="NZ_JXYA01000016.1"/>
</dbReference>
<dbReference type="GO" id="GO:0007165">
    <property type="term" value="P:signal transduction"/>
    <property type="evidence" value="ECO:0007669"/>
    <property type="project" value="UniProtKB-KW"/>
</dbReference>
<feature type="coiled-coil region" evidence="5">
    <location>
        <begin position="474"/>
        <end position="511"/>
    </location>
</feature>
<dbReference type="GO" id="GO:0035438">
    <property type="term" value="F:cyclic-di-GMP binding"/>
    <property type="evidence" value="ECO:0007669"/>
    <property type="project" value="InterPro"/>
</dbReference>
<evidence type="ECO:0000256" key="3">
    <source>
        <dbReference type="ARBA" id="ARBA00029447"/>
    </source>
</evidence>
<evidence type="ECO:0000256" key="2">
    <source>
        <dbReference type="ARBA" id="ARBA00023224"/>
    </source>
</evidence>
<dbReference type="Pfam" id="PF00015">
    <property type="entry name" value="MCPsignal"/>
    <property type="match status" value="1"/>
</dbReference>
<protein>
    <recommendedName>
        <fullName evidence="11">Methyl-accepting chemotaxis protein</fullName>
    </recommendedName>
</protein>
<comment type="subcellular location">
    <subcellularLocation>
        <location evidence="1">Membrane</location>
    </subcellularLocation>
</comment>
<dbReference type="AlphaFoldDB" id="A0A0F4QR08"/>
<feature type="domain" description="Methyl-accepting transducer" evidence="7">
    <location>
        <begin position="406"/>
        <end position="642"/>
    </location>
</feature>
<dbReference type="PATRIC" id="fig|43658.5.peg.1610"/>
<dbReference type="EMBL" id="JXYA01000016">
    <property type="protein sequence ID" value="KJZ10108.1"/>
    <property type="molecule type" value="Genomic_DNA"/>
</dbReference>
<dbReference type="Pfam" id="PF07238">
    <property type="entry name" value="PilZ"/>
    <property type="match status" value="1"/>
</dbReference>
<gene>
    <name evidence="9" type="ORF">TW77_07655</name>
</gene>
<dbReference type="GO" id="GO:0006935">
    <property type="term" value="P:chemotaxis"/>
    <property type="evidence" value="ECO:0007669"/>
    <property type="project" value="UniProtKB-ARBA"/>
</dbReference>
<evidence type="ECO:0000256" key="6">
    <source>
        <dbReference type="SAM" id="Phobius"/>
    </source>
</evidence>
<dbReference type="GO" id="GO:0016020">
    <property type="term" value="C:membrane"/>
    <property type="evidence" value="ECO:0007669"/>
    <property type="project" value="UniProtKB-SubCell"/>
</dbReference>
<feature type="transmembrane region" description="Helical" evidence="6">
    <location>
        <begin position="322"/>
        <end position="344"/>
    </location>
</feature>
<dbReference type="CDD" id="cd06225">
    <property type="entry name" value="HAMP"/>
    <property type="match status" value="1"/>
</dbReference>
<evidence type="ECO:0000313" key="9">
    <source>
        <dbReference type="EMBL" id="KJZ10108.1"/>
    </source>
</evidence>
<keyword evidence="6" id="KW-1133">Transmembrane helix</keyword>
<reference evidence="9 10" key="1">
    <citation type="journal article" date="2015" name="BMC Genomics">
        <title>Genome mining reveals unlocked bioactive potential of marine Gram-negative bacteria.</title>
        <authorList>
            <person name="Machado H."/>
            <person name="Sonnenschein E.C."/>
            <person name="Melchiorsen J."/>
            <person name="Gram L."/>
        </authorList>
    </citation>
    <scope>NUCLEOTIDE SEQUENCE [LARGE SCALE GENOMIC DNA]</scope>
    <source>
        <strain evidence="9 10">S2471</strain>
    </source>
</reference>
<evidence type="ECO:0008006" key="11">
    <source>
        <dbReference type="Google" id="ProtNLM"/>
    </source>
</evidence>
<evidence type="ECO:0000256" key="4">
    <source>
        <dbReference type="PROSITE-ProRule" id="PRU00284"/>
    </source>
</evidence>
<keyword evidence="6" id="KW-0472">Membrane</keyword>
<comment type="similarity">
    <text evidence="3">Belongs to the methyl-accepting chemotaxis (MCP) protein family.</text>
</comment>
<dbReference type="SUPFAM" id="SSF58104">
    <property type="entry name" value="Methyl-accepting chemotaxis protein (MCP) signaling domain"/>
    <property type="match status" value="1"/>
</dbReference>
<dbReference type="PROSITE" id="PS50111">
    <property type="entry name" value="CHEMOTAXIS_TRANSDUC_2"/>
    <property type="match status" value="1"/>
</dbReference>
<dbReference type="Pfam" id="PF00672">
    <property type="entry name" value="HAMP"/>
    <property type="match status" value="1"/>
</dbReference>
<evidence type="ECO:0000259" key="7">
    <source>
        <dbReference type="PROSITE" id="PS50111"/>
    </source>
</evidence>
<dbReference type="SMART" id="SM00283">
    <property type="entry name" value="MA"/>
    <property type="match status" value="1"/>
</dbReference>
<dbReference type="InterPro" id="IPR004089">
    <property type="entry name" value="MCPsignal_dom"/>
</dbReference>
<evidence type="ECO:0000259" key="8">
    <source>
        <dbReference type="PROSITE" id="PS50885"/>
    </source>
</evidence>
<accession>A0A0F4QR08</accession>
<comment type="caution">
    <text evidence="9">The sequence shown here is derived from an EMBL/GenBank/DDBJ whole genome shotgun (WGS) entry which is preliminary data.</text>
</comment>
<keyword evidence="2 4" id="KW-0807">Transducer</keyword>
<dbReference type="SUPFAM" id="SSF141371">
    <property type="entry name" value="PilZ domain-like"/>
    <property type="match status" value="1"/>
</dbReference>
<dbReference type="Proteomes" id="UP000033452">
    <property type="component" value="Unassembled WGS sequence"/>
</dbReference>
<feature type="domain" description="HAMP" evidence="8">
    <location>
        <begin position="346"/>
        <end position="401"/>
    </location>
</feature>
<evidence type="ECO:0000256" key="1">
    <source>
        <dbReference type="ARBA" id="ARBA00004370"/>
    </source>
</evidence>
<dbReference type="Gene3D" id="1.10.287.950">
    <property type="entry name" value="Methyl-accepting chemotaxis protein"/>
    <property type="match status" value="1"/>
</dbReference>
<dbReference type="InterPro" id="IPR003660">
    <property type="entry name" value="HAMP_dom"/>
</dbReference>
<dbReference type="InterPro" id="IPR009875">
    <property type="entry name" value="PilZ_domain"/>
</dbReference>
<dbReference type="Gene3D" id="6.10.340.10">
    <property type="match status" value="1"/>
</dbReference>
<dbReference type="PANTHER" id="PTHR32089">
    <property type="entry name" value="METHYL-ACCEPTING CHEMOTAXIS PROTEIN MCPB"/>
    <property type="match status" value="1"/>
</dbReference>
<dbReference type="PROSITE" id="PS50885">
    <property type="entry name" value="HAMP"/>
    <property type="match status" value="1"/>
</dbReference>
<keyword evidence="5" id="KW-0175">Coiled coil</keyword>
<keyword evidence="6" id="KW-0812">Transmembrane</keyword>
<keyword evidence="10" id="KW-1185">Reference proteome</keyword>
<proteinExistence type="inferred from homology"/>
<evidence type="ECO:0000256" key="5">
    <source>
        <dbReference type="SAM" id="Coils"/>
    </source>
</evidence>
<dbReference type="OrthoDB" id="5731264at2"/>
<name>A0A0F4QR08_9GAMM</name>
<feature type="transmembrane region" description="Helical" evidence="6">
    <location>
        <begin position="12"/>
        <end position="34"/>
    </location>
</feature>
<dbReference type="PANTHER" id="PTHR32089:SF112">
    <property type="entry name" value="LYSOZYME-LIKE PROTEIN-RELATED"/>
    <property type="match status" value="1"/>
</dbReference>
<sequence length="806" mass="90000">MDISRIAPSIAIQMLIAFGIITSLGIFSNFFVYLNTGSIGQSFTQYSSVSLPLVKANSDLRMAILETQISLKEQIITGNNPQERLNSISARLAAWDDINRHFTQLQQLAQKTGFDNHTLNTIEQHLDQLKSEQQVVSDISNTVDNEPAVKILVTQAIPLAESMVRLLSELIDAELEQDSDEERIELFKLLVDSKISFATAISELRAYLLTREQKNIDGFDQAWFANSDAFVAILDDYEELFSDEQMTLWASYSEEREKIAPLTILAFEKQASPDANFATKHLREVISPLTKQIFSLLSELNVHVGQVSADGISMVENSLSDMFIVIIVASLITVTIASSISLLFSNKLKQRVQLLLNRAKNISVGNFQTEESYFSIGHRDELNQLSESFNHMTLSLSATISTVRRQSRQVGHSAHQVAAIATEISSVAKSENDSYSEVMLVIDCFMDLLHESSNAIDQSKGVLNQARLEADSGIAAVNSNLEEMNRTVEVVEAASKEVQELQAASEQIETVTDAISTVADQTALIALNAAIEAARAGEQGRGFAVVADEVRSLAKRTAASTDEIRLVITQLISKVSDVISLMSNIIDQVNISKVRSDESGQALKAMTQTIDRIVSANEQIAERSNHQSEQMVEMQLKLQHLFASLQQNAEKAQMVSMIGGDLYQTSELVNNLMDGFFFDEDKDTYIQQQHEQRRSDRVEAKIKMNIDTGDQIYSTITRELSCVGCGVILSQQLNQELDINSTVTLTLFRPKKNYSEYMEQTPLELAARVIRREDRTDEHAYYGLEFTISNTEQERVLNQLYAFFDE</sequence>
<dbReference type="Gene3D" id="2.40.10.220">
    <property type="entry name" value="predicted glycosyltransferase like domains"/>
    <property type="match status" value="1"/>
</dbReference>
<evidence type="ECO:0000313" key="10">
    <source>
        <dbReference type="Proteomes" id="UP000033452"/>
    </source>
</evidence>